<gene>
    <name evidence="1" type="ORF">ACFQPB_22480</name>
</gene>
<dbReference type="EMBL" id="JBHTCA010000039">
    <property type="protein sequence ID" value="MFC7411630.1"/>
    <property type="molecule type" value="Genomic_DNA"/>
</dbReference>
<keyword evidence="2" id="KW-1185">Reference proteome</keyword>
<protein>
    <recommendedName>
        <fullName evidence="3">DUF2188 domain-containing protein</fullName>
    </recommendedName>
</protein>
<comment type="caution">
    <text evidence="1">The sequence shown here is derived from an EMBL/GenBank/DDBJ whole genome shotgun (WGS) entry which is preliminary data.</text>
</comment>
<accession>A0ABW2QVT8</accession>
<evidence type="ECO:0000313" key="2">
    <source>
        <dbReference type="Proteomes" id="UP001596501"/>
    </source>
</evidence>
<sequence length="67" mass="7584">MNDRVEAFILRAQSGQWMVEVWRDGRPVECTAGLETELDAVEEASSLAEQYDGLEFVITQGRERPTP</sequence>
<organism evidence="1 2">
    <name type="scientific">Hydrogenophaga atypica</name>
    <dbReference type="NCBI Taxonomy" id="249409"/>
    <lineage>
        <taxon>Bacteria</taxon>
        <taxon>Pseudomonadati</taxon>
        <taxon>Pseudomonadota</taxon>
        <taxon>Betaproteobacteria</taxon>
        <taxon>Burkholderiales</taxon>
        <taxon>Comamonadaceae</taxon>
        <taxon>Hydrogenophaga</taxon>
    </lineage>
</organism>
<dbReference type="Proteomes" id="UP001596501">
    <property type="component" value="Unassembled WGS sequence"/>
</dbReference>
<evidence type="ECO:0000313" key="1">
    <source>
        <dbReference type="EMBL" id="MFC7411630.1"/>
    </source>
</evidence>
<evidence type="ECO:0008006" key="3">
    <source>
        <dbReference type="Google" id="ProtNLM"/>
    </source>
</evidence>
<proteinExistence type="predicted"/>
<dbReference type="RefSeq" id="WP_382228309.1">
    <property type="nucleotide sequence ID" value="NZ_JBHTCA010000039.1"/>
</dbReference>
<reference evidence="2" key="1">
    <citation type="journal article" date="2019" name="Int. J. Syst. Evol. Microbiol.">
        <title>The Global Catalogue of Microorganisms (GCM) 10K type strain sequencing project: providing services to taxonomists for standard genome sequencing and annotation.</title>
        <authorList>
            <consortium name="The Broad Institute Genomics Platform"/>
            <consortium name="The Broad Institute Genome Sequencing Center for Infectious Disease"/>
            <person name="Wu L."/>
            <person name="Ma J."/>
        </authorList>
    </citation>
    <scope>NUCLEOTIDE SEQUENCE [LARGE SCALE GENOMIC DNA]</scope>
    <source>
        <strain evidence="2">CGMCC 1.12371</strain>
    </source>
</reference>
<name>A0ABW2QVT8_9BURK</name>